<evidence type="ECO:0000313" key="1">
    <source>
        <dbReference type="EMBL" id="HJB28213.1"/>
    </source>
</evidence>
<reference evidence="1" key="1">
    <citation type="journal article" date="2021" name="PeerJ">
        <title>Extensive microbial diversity within the chicken gut microbiome revealed by metagenomics and culture.</title>
        <authorList>
            <person name="Gilroy R."/>
            <person name="Ravi A."/>
            <person name="Getino M."/>
            <person name="Pursley I."/>
            <person name="Horton D.L."/>
            <person name="Alikhan N.F."/>
            <person name="Baker D."/>
            <person name="Gharbi K."/>
            <person name="Hall N."/>
            <person name="Watson M."/>
            <person name="Adriaenssens E.M."/>
            <person name="Foster-Nyarko E."/>
            <person name="Jarju S."/>
            <person name="Secka A."/>
            <person name="Antonio M."/>
            <person name="Oren A."/>
            <person name="Chaudhuri R.R."/>
            <person name="La Ragione R."/>
            <person name="Hildebrand F."/>
            <person name="Pallen M.J."/>
        </authorList>
    </citation>
    <scope>NUCLEOTIDE SEQUENCE</scope>
    <source>
        <strain evidence="1">ChiSjej1B19-5720</strain>
    </source>
</reference>
<dbReference type="AlphaFoldDB" id="A0A9D2RVF9"/>
<protein>
    <submittedName>
        <fullName evidence="1">Leucine-rich repeat domain-containing protein</fullName>
    </submittedName>
</protein>
<gene>
    <name evidence="1" type="ORF">IAA06_05410</name>
</gene>
<dbReference type="InterPro" id="IPR026906">
    <property type="entry name" value="LRR_5"/>
</dbReference>
<accession>A0A9D2RVF9</accession>
<reference evidence="1" key="2">
    <citation type="submission" date="2021-04" db="EMBL/GenBank/DDBJ databases">
        <authorList>
            <person name="Gilroy R."/>
        </authorList>
    </citation>
    <scope>NUCLEOTIDE SEQUENCE</scope>
    <source>
        <strain evidence="1">ChiSjej1B19-5720</strain>
    </source>
</reference>
<dbReference type="Proteomes" id="UP000823842">
    <property type="component" value="Unassembled WGS sequence"/>
</dbReference>
<dbReference type="Gene3D" id="3.80.10.10">
    <property type="entry name" value="Ribonuclease Inhibitor"/>
    <property type="match status" value="1"/>
</dbReference>
<name>A0A9D2RVF9_9FIRM</name>
<evidence type="ECO:0000313" key="2">
    <source>
        <dbReference type="Proteomes" id="UP000823842"/>
    </source>
</evidence>
<dbReference type="InterPro" id="IPR032675">
    <property type="entry name" value="LRR_dom_sf"/>
</dbReference>
<organism evidence="1 2">
    <name type="scientific">Candidatus Blautia faecavium</name>
    <dbReference type="NCBI Taxonomy" id="2838487"/>
    <lineage>
        <taxon>Bacteria</taxon>
        <taxon>Bacillati</taxon>
        <taxon>Bacillota</taxon>
        <taxon>Clostridia</taxon>
        <taxon>Lachnospirales</taxon>
        <taxon>Lachnospiraceae</taxon>
        <taxon>Blautia</taxon>
    </lineage>
</organism>
<sequence>MIVSCEASLTPPENNQYLLYIIDSHPTDNIDGVSYYVLLGKQDGKIWEETCIISYDDTKESINLSNWAHVIWRRAFEGSENLKEVNLDTGDLVQIAEKAFSGCTNLERVIIPDTVQEIADNAFENCPKLTLYVTEGSYAEQYAIEHQIPYEYTPTAPEIEKITVNKNMVTIQFSEFTGDMYYCVLGTGKTDDGVPVRSGNSGRIAVSQTDNQVTFRNVAQGNYYIGARALSLDGDAKVYSKWSGLGEAEITVTTPERPSILSITQSGNRLRVVPSIPDGADGYIVTVGCGTTKNDSSTAAAAVPSQKAGSRTVSGTGAVTLRNAKPGTYYIGIQTFIRSSDGSKTYSQWSPLKRFTVK</sequence>
<dbReference type="Pfam" id="PF13306">
    <property type="entry name" value="LRR_5"/>
    <property type="match status" value="1"/>
</dbReference>
<dbReference type="EMBL" id="DWYZ01000104">
    <property type="protein sequence ID" value="HJB28213.1"/>
    <property type="molecule type" value="Genomic_DNA"/>
</dbReference>
<comment type="caution">
    <text evidence="1">The sequence shown here is derived from an EMBL/GenBank/DDBJ whole genome shotgun (WGS) entry which is preliminary data.</text>
</comment>
<proteinExistence type="predicted"/>
<dbReference type="SUPFAM" id="SSF52058">
    <property type="entry name" value="L domain-like"/>
    <property type="match status" value="1"/>
</dbReference>